<dbReference type="EMBL" id="JAPDRQ010000007">
    <property type="protein sequence ID" value="KAJ9663710.1"/>
    <property type="molecule type" value="Genomic_DNA"/>
</dbReference>
<gene>
    <name evidence="1" type="ORF">H2198_000722</name>
</gene>
<accession>A0ACC3AJ90</accession>
<keyword evidence="2" id="KW-1185">Reference proteome</keyword>
<organism evidence="1 2">
    <name type="scientific">Neophaeococcomyces mojaviensis</name>
    <dbReference type="NCBI Taxonomy" id="3383035"/>
    <lineage>
        <taxon>Eukaryota</taxon>
        <taxon>Fungi</taxon>
        <taxon>Dikarya</taxon>
        <taxon>Ascomycota</taxon>
        <taxon>Pezizomycotina</taxon>
        <taxon>Eurotiomycetes</taxon>
        <taxon>Chaetothyriomycetidae</taxon>
        <taxon>Chaetothyriales</taxon>
        <taxon>Chaetothyriales incertae sedis</taxon>
        <taxon>Neophaeococcomyces</taxon>
    </lineage>
</organism>
<dbReference type="Proteomes" id="UP001172386">
    <property type="component" value="Unassembled WGS sequence"/>
</dbReference>
<protein>
    <submittedName>
        <fullName evidence="1">Uncharacterized protein</fullName>
    </submittedName>
</protein>
<proteinExistence type="predicted"/>
<comment type="caution">
    <text evidence="1">The sequence shown here is derived from an EMBL/GenBank/DDBJ whole genome shotgun (WGS) entry which is preliminary data.</text>
</comment>
<reference evidence="1" key="1">
    <citation type="submission" date="2022-10" db="EMBL/GenBank/DDBJ databases">
        <title>Culturing micro-colonial fungi from biological soil crusts in the Mojave desert and describing Neophaeococcomyces mojavensis, and introducing the new genera and species Taxawa tesnikishii.</title>
        <authorList>
            <person name="Kurbessoian T."/>
            <person name="Stajich J.E."/>
        </authorList>
    </citation>
    <scope>NUCLEOTIDE SEQUENCE</scope>
    <source>
        <strain evidence="1">JES_112</strain>
    </source>
</reference>
<evidence type="ECO:0000313" key="2">
    <source>
        <dbReference type="Proteomes" id="UP001172386"/>
    </source>
</evidence>
<sequence length="322" mass="35733">MHRRMWKRVVSKSIVYGKDTITYKPCVDTVSLGSLSVKKFRFGGAAGRALTSESSKHLAQGILGLSPSPPAEFKNQEVLSDRANLIQCLEGQIFRPVCTLIGPKVHPAVAADLEKTGARTGRGVLAVGELPRDFFSGQIAWCPNLVRDKWIVELDEVRINDIPLPARRRTALIDTGTSFILPPAKDFDEIVKMLEGTKHERPEFFKVAKDKLKNVSFHLGGKQGRSLALNQDDLFLREDPSGIVISTLVQKPGLPKDDEYMDYWVLGGIFLDNVVTAFAYSPFGAISSVGFADIPETDFKSWKANPENDPWDTAYTGQYFKT</sequence>
<name>A0ACC3AJ90_9EURO</name>
<evidence type="ECO:0000313" key="1">
    <source>
        <dbReference type="EMBL" id="KAJ9663710.1"/>
    </source>
</evidence>